<dbReference type="PANTHER" id="PTHR11102">
    <property type="entry name" value="SEL-1-LIKE PROTEIN"/>
    <property type="match status" value="1"/>
</dbReference>
<protein>
    <submittedName>
        <fullName evidence="3">Uncharacterized protein</fullName>
    </submittedName>
</protein>
<proteinExistence type="inferred from homology"/>
<dbReference type="SUPFAM" id="SSF81901">
    <property type="entry name" value="HCP-like"/>
    <property type="match status" value="2"/>
</dbReference>
<sequence>MTESQGVGGARLRGTHHAAAEKAYMTGLRHLCGEGGVPVCVKAAVRHLKESAQMGYAEASFVLAKLSKEGQCVDVEGYSTYLTRAASSGHGRALVELARVKQQGILGPKDPVTARQMLIRAADQDEASACPLLAKLDDAPQSLAARSKENSARQLERVRWLRRGADLGDPECLYALGCGYLEGTLGGSTVRDPAGGLEVLRKAAKVKHAEAFRRLGELYRDPPSELVGTIRRDCVHAAKLLAQGCDLMREERNKLLHDKDVKQWKLIETHQQHLALVQQQRSLHAIIAAWRDTTRRSKDALRRLVTRLHTSRRWRALVGWRAAMHPHRDGQMLAQTATPISALASVLADRLLKARRRVCAPVWESLRGRVAAGRTMKAAGILSRRVGWVFRRSLTTAWTRWNRFVQRANASAVATSSQRDVLEALQAQHKADHHRWLSTLASLKRRLDYEEQLNKHLDSLYKDATAQLMQVLRQPNAKPPRPQTVPKPTAAESSPPLAPLSISPDHPVQPAHHRTPPALPPLPPEAQSGVPPSLRMYRGDGSGGNRPAVTVSFPASSAPSEEGGGAGAGASDGLSGSPLAGGDDEVRQVDALLDRALQASLVRRLPHAVLSEIAPGDELSPHAPADASEAVREKEAAARPAMKTLSENGHLVGLRSASSSIMAQADEYSPSDTDTSHRPPPAHSSTHPPFASLLSRSPSGRPVNVPPLNLPIRLPTPPQQQPTDSRSATKGGGRMHGDHGRRDGSVVGASSHHSSEANDRVAAFLLRNYYSKKRSGVGGGGGGQPGRSLGRSASAFSLDGRRGGGGNGKVRW</sequence>
<dbReference type="Pfam" id="PF08238">
    <property type="entry name" value="Sel1"/>
    <property type="match status" value="3"/>
</dbReference>
<evidence type="ECO:0000256" key="1">
    <source>
        <dbReference type="ARBA" id="ARBA00038101"/>
    </source>
</evidence>
<dbReference type="Proteomes" id="UP000041254">
    <property type="component" value="Unassembled WGS sequence"/>
</dbReference>
<reference evidence="3 4" key="1">
    <citation type="submission" date="2014-11" db="EMBL/GenBank/DDBJ databases">
        <authorList>
            <person name="Zhu J."/>
            <person name="Qi W."/>
            <person name="Song R."/>
        </authorList>
    </citation>
    <scope>NUCLEOTIDE SEQUENCE [LARGE SCALE GENOMIC DNA]</scope>
</reference>
<name>A0A0G4GKH2_VITBC</name>
<organism evidence="3 4">
    <name type="scientific">Vitrella brassicaformis (strain CCMP3155)</name>
    <dbReference type="NCBI Taxonomy" id="1169540"/>
    <lineage>
        <taxon>Eukaryota</taxon>
        <taxon>Sar</taxon>
        <taxon>Alveolata</taxon>
        <taxon>Colpodellida</taxon>
        <taxon>Vitrellaceae</taxon>
        <taxon>Vitrella</taxon>
    </lineage>
</organism>
<feature type="region of interest" description="Disordered" evidence="2">
    <location>
        <begin position="615"/>
        <end position="651"/>
    </location>
</feature>
<feature type="compositionally biased region" description="Low complexity" evidence="2">
    <location>
        <begin position="571"/>
        <end position="581"/>
    </location>
</feature>
<feature type="compositionally biased region" description="Low complexity" evidence="2">
    <location>
        <begin position="490"/>
        <end position="504"/>
    </location>
</feature>
<dbReference type="VEuPathDB" id="CryptoDB:Vbra_18097"/>
<dbReference type="SMART" id="SM00671">
    <property type="entry name" value="SEL1"/>
    <property type="match status" value="3"/>
</dbReference>
<dbReference type="EMBL" id="CDMY01000698">
    <property type="protein sequence ID" value="CEM30505.1"/>
    <property type="molecule type" value="Genomic_DNA"/>
</dbReference>
<accession>A0A0G4GKH2</accession>
<evidence type="ECO:0000256" key="2">
    <source>
        <dbReference type="SAM" id="MobiDB-lite"/>
    </source>
</evidence>
<evidence type="ECO:0000313" key="4">
    <source>
        <dbReference type="Proteomes" id="UP000041254"/>
    </source>
</evidence>
<dbReference type="InterPro" id="IPR050767">
    <property type="entry name" value="Sel1_AlgK"/>
</dbReference>
<dbReference type="InterPro" id="IPR011990">
    <property type="entry name" value="TPR-like_helical_dom_sf"/>
</dbReference>
<comment type="similarity">
    <text evidence="1">Belongs to the sel-1 family.</text>
</comment>
<keyword evidence="4" id="KW-1185">Reference proteome</keyword>
<dbReference type="Gene3D" id="1.25.40.10">
    <property type="entry name" value="Tetratricopeptide repeat domain"/>
    <property type="match status" value="1"/>
</dbReference>
<dbReference type="AlphaFoldDB" id="A0A0G4GKH2"/>
<feature type="region of interest" description="Disordered" evidence="2">
    <location>
        <begin position="664"/>
        <end position="756"/>
    </location>
</feature>
<feature type="compositionally biased region" description="Pro residues" evidence="2">
    <location>
        <begin position="704"/>
        <end position="720"/>
    </location>
</feature>
<feature type="compositionally biased region" description="Gly residues" evidence="2">
    <location>
        <begin position="776"/>
        <end position="785"/>
    </location>
</feature>
<feature type="compositionally biased region" description="Gly residues" evidence="2">
    <location>
        <begin position="803"/>
        <end position="812"/>
    </location>
</feature>
<dbReference type="PANTHER" id="PTHR11102:SF160">
    <property type="entry name" value="ERAD-ASSOCIATED E3 UBIQUITIN-PROTEIN LIGASE COMPONENT HRD3"/>
    <property type="match status" value="1"/>
</dbReference>
<evidence type="ECO:0000313" key="3">
    <source>
        <dbReference type="EMBL" id="CEM30505.1"/>
    </source>
</evidence>
<dbReference type="InParanoid" id="A0A0G4GKH2"/>
<gene>
    <name evidence="3" type="ORF">Vbra_18097</name>
</gene>
<dbReference type="OrthoDB" id="2242379at2759"/>
<feature type="region of interest" description="Disordered" evidence="2">
    <location>
        <begin position="772"/>
        <end position="812"/>
    </location>
</feature>
<feature type="region of interest" description="Disordered" evidence="2">
    <location>
        <begin position="473"/>
        <end position="582"/>
    </location>
</feature>
<feature type="compositionally biased region" description="Basic and acidic residues" evidence="2">
    <location>
        <begin position="735"/>
        <end position="744"/>
    </location>
</feature>
<dbReference type="InterPro" id="IPR006597">
    <property type="entry name" value="Sel1-like"/>
</dbReference>